<protein>
    <submittedName>
        <fullName evidence="6">Flagellar hook-length control protein</fullName>
    </submittedName>
</protein>
<comment type="similarity">
    <text evidence="2">Belongs to the FliK family.</text>
</comment>
<comment type="function">
    <text evidence="1">Controls the length of the flagellar hook.</text>
</comment>
<sequence>MQNAPLPSLNATTAIAATNKSKANLGAGSSNDAFKQALSQQLDQRQAVRQAETKTAERQSAARATAPKPNAAPKPPQQDRTADRNIQSKPAEKQDVSTDEAGNIAKAGHADDINTEDRAASDAQATQATDPIADMLALVAAFNQRAEGDATSAEADAALASGGAAASVMDAATLAALTAEQASAVADGPADIAHATDAQVGSAEFKAALGRAADGLPAPAAPVPDHLEADSSLTPLRVELASQAAPADNPQENVASTGKGAAGLALPLAAHHGAATGDHSAASIQAADVASNGGVAVTGAPLKAELGHFSQQLAVARGDAKAETDAALAARDGAPDAVTPLGATVAAATPEMAKVAVPAATLYSRVGTPAWDQQLGQKVIFMAAGGEHSATMELNPPDLGPLQVVLSVNKDQATAAFTSAAPEVRQALEAALPKLREMMGEAGIALGNATVSAGADQNAGQRAANDGNTQRGRSGRSSDSEDSGNSVAAAAGAATARTARVPNGAVDTFA</sequence>
<dbReference type="Pfam" id="PF02120">
    <property type="entry name" value="Flg_hook"/>
    <property type="match status" value="1"/>
</dbReference>
<dbReference type="InterPro" id="IPR038610">
    <property type="entry name" value="FliK-like_C_sf"/>
</dbReference>
<dbReference type="Gene3D" id="3.30.750.140">
    <property type="match status" value="1"/>
</dbReference>
<dbReference type="AlphaFoldDB" id="A0A1E7WKJ2"/>
<dbReference type="OrthoDB" id="8596319at2"/>
<evidence type="ECO:0000256" key="3">
    <source>
        <dbReference type="ARBA" id="ARBA00022795"/>
    </source>
</evidence>
<evidence type="ECO:0000256" key="4">
    <source>
        <dbReference type="SAM" id="MobiDB-lite"/>
    </source>
</evidence>
<dbReference type="GO" id="GO:0044780">
    <property type="term" value="P:bacterial-type flagellum assembly"/>
    <property type="evidence" value="ECO:0007669"/>
    <property type="project" value="InterPro"/>
</dbReference>
<keyword evidence="6" id="KW-0966">Cell projection</keyword>
<proteinExistence type="inferred from homology"/>
<dbReference type="PANTHER" id="PTHR37533">
    <property type="entry name" value="FLAGELLAR HOOK-LENGTH CONTROL PROTEIN"/>
    <property type="match status" value="1"/>
</dbReference>
<feature type="region of interest" description="Disordered" evidence="4">
    <location>
        <begin position="36"/>
        <end position="101"/>
    </location>
</feature>
<reference evidence="7" key="1">
    <citation type="journal article" date="2016" name="Front. Microbiol.">
        <title>Molecular Keys to the Janthinobacterium and Duganella spp. Interaction with the Plant Pathogen Fusarium graminearum.</title>
        <authorList>
            <person name="Haack F.S."/>
            <person name="Poehlein A."/>
            <person name="Kroger C."/>
            <person name="Voigt C.A."/>
            <person name="Piepenbring M."/>
            <person name="Bode H.B."/>
            <person name="Daniel R."/>
            <person name="Schafer W."/>
            <person name="Streit W.R."/>
        </authorList>
    </citation>
    <scope>NUCLEOTIDE SEQUENCE [LARGE SCALE GENOMIC DNA]</scope>
    <source>
        <strain evidence="7">T54</strain>
    </source>
</reference>
<evidence type="ECO:0000259" key="5">
    <source>
        <dbReference type="Pfam" id="PF02120"/>
    </source>
</evidence>
<keyword evidence="7" id="KW-1185">Reference proteome</keyword>
<dbReference type="EMBL" id="LROM01000087">
    <property type="protein sequence ID" value="OEZ99542.1"/>
    <property type="molecule type" value="Genomic_DNA"/>
</dbReference>
<evidence type="ECO:0000313" key="7">
    <source>
        <dbReference type="Proteomes" id="UP000175989"/>
    </source>
</evidence>
<feature type="compositionally biased region" description="Low complexity" evidence="4">
    <location>
        <begin position="471"/>
        <end position="500"/>
    </location>
</feature>
<keyword evidence="6" id="KW-0282">Flagellum</keyword>
<dbReference type="PATRIC" id="fig|762836.4.peg.2663"/>
<evidence type="ECO:0000256" key="1">
    <source>
        <dbReference type="ARBA" id="ARBA00003944"/>
    </source>
</evidence>
<feature type="region of interest" description="Disordered" evidence="4">
    <location>
        <begin position="456"/>
        <end position="510"/>
    </location>
</feature>
<accession>A0A1E7WKJ2</accession>
<feature type="domain" description="Flagellar hook-length control protein-like C-terminal" evidence="5">
    <location>
        <begin position="377"/>
        <end position="459"/>
    </location>
</feature>
<dbReference type="PANTHER" id="PTHR37533:SF2">
    <property type="entry name" value="FLAGELLAR HOOK-LENGTH CONTROL PROTEIN"/>
    <property type="match status" value="1"/>
</dbReference>
<evidence type="ECO:0000313" key="6">
    <source>
        <dbReference type="EMBL" id="OEZ99542.1"/>
    </source>
</evidence>
<feature type="region of interest" description="Disordered" evidence="4">
    <location>
        <begin position="107"/>
        <end position="126"/>
    </location>
</feature>
<dbReference type="Proteomes" id="UP000175989">
    <property type="component" value="Unassembled WGS sequence"/>
</dbReference>
<organism evidence="6 7">
    <name type="scientific">Duganella phyllosphaerae</name>
    <dbReference type="NCBI Taxonomy" id="762836"/>
    <lineage>
        <taxon>Bacteria</taxon>
        <taxon>Pseudomonadati</taxon>
        <taxon>Pseudomonadota</taxon>
        <taxon>Betaproteobacteria</taxon>
        <taxon>Burkholderiales</taxon>
        <taxon>Oxalobacteraceae</taxon>
        <taxon>Telluria group</taxon>
        <taxon>Duganella</taxon>
    </lineage>
</organism>
<dbReference type="PRINTS" id="PR01007">
    <property type="entry name" value="FLGHOOKFLIK"/>
</dbReference>
<dbReference type="InterPro" id="IPR021136">
    <property type="entry name" value="Flagellar_hook_control-like_C"/>
</dbReference>
<dbReference type="InterPro" id="IPR001635">
    <property type="entry name" value="Flag_hook_Flik"/>
</dbReference>
<dbReference type="CDD" id="cd17470">
    <property type="entry name" value="T3SS_Flik_C"/>
    <property type="match status" value="1"/>
</dbReference>
<evidence type="ECO:0000256" key="2">
    <source>
        <dbReference type="ARBA" id="ARBA00009149"/>
    </source>
</evidence>
<gene>
    <name evidence="6" type="primary">fliK</name>
    <name evidence="6" type="ORF">DUPY_25860</name>
</gene>
<name>A0A1E7WKJ2_9BURK</name>
<dbReference type="GO" id="GO:0009424">
    <property type="term" value="C:bacterial-type flagellum hook"/>
    <property type="evidence" value="ECO:0007669"/>
    <property type="project" value="InterPro"/>
</dbReference>
<keyword evidence="6" id="KW-0969">Cilium</keyword>
<dbReference type="InterPro" id="IPR052563">
    <property type="entry name" value="FliK"/>
</dbReference>
<keyword evidence="3" id="KW-1005">Bacterial flagellum biogenesis</keyword>
<comment type="caution">
    <text evidence="6">The sequence shown here is derived from an EMBL/GenBank/DDBJ whole genome shotgun (WGS) entry which is preliminary data.</text>
</comment>
<feature type="compositionally biased region" description="Basic and acidic residues" evidence="4">
    <location>
        <begin position="108"/>
        <end position="120"/>
    </location>
</feature>
<dbReference type="RefSeq" id="WP_070248665.1">
    <property type="nucleotide sequence ID" value="NZ_LROM01000087.1"/>
</dbReference>